<gene>
    <name evidence="1" type="ORF">LCGC14_0143240</name>
</gene>
<dbReference type="AlphaFoldDB" id="A0A0F9XIM6"/>
<evidence type="ECO:0000313" key="1">
    <source>
        <dbReference type="EMBL" id="KKN99076.1"/>
    </source>
</evidence>
<sequence>MRSVGQTGERLRLIAKHGVTLTLRRCGLGTKRKRIGNGTNYALSAD</sequence>
<reference evidence="1" key="1">
    <citation type="journal article" date="2015" name="Nature">
        <title>Complex archaea that bridge the gap between prokaryotes and eukaryotes.</title>
        <authorList>
            <person name="Spang A."/>
            <person name="Saw J.H."/>
            <person name="Jorgensen S.L."/>
            <person name="Zaremba-Niedzwiedzka K."/>
            <person name="Martijn J."/>
            <person name="Lind A.E."/>
            <person name="van Eijk R."/>
            <person name="Schleper C."/>
            <person name="Guy L."/>
            <person name="Ettema T.J."/>
        </authorList>
    </citation>
    <scope>NUCLEOTIDE SEQUENCE</scope>
</reference>
<name>A0A0F9XIM6_9ZZZZ</name>
<organism evidence="1">
    <name type="scientific">marine sediment metagenome</name>
    <dbReference type="NCBI Taxonomy" id="412755"/>
    <lineage>
        <taxon>unclassified sequences</taxon>
        <taxon>metagenomes</taxon>
        <taxon>ecological metagenomes</taxon>
    </lineage>
</organism>
<dbReference type="EMBL" id="LAZR01000049">
    <property type="protein sequence ID" value="KKN99076.1"/>
    <property type="molecule type" value="Genomic_DNA"/>
</dbReference>
<accession>A0A0F9XIM6</accession>
<comment type="caution">
    <text evidence="1">The sequence shown here is derived from an EMBL/GenBank/DDBJ whole genome shotgun (WGS) entry which is preliminary data.</text>
</comment>
<proteinExistence type="predicted"/>
<protein>
    <submittedName>
        <fullName evidence="1">Uncharacterized protein</fullName>
    </submittedName>
</protein>